<evidence type="ECO:0000256" key="1">
    <source>
        <dbReference type="ARBA" id="ARBA00006795"/>
    </source>
</evidence>
<feature type="domain" description="Cwf19-like C-terminal" evidence="6">
    <location>
        <begin position="604"/>
        <end position="726"/>
    </location>
</feature>
<dbReference type="FunFam" id="3.30.428.10:FF:000021">
    <property type="entry name" value="CWF19-like protein 2 homolog"/>
    <property type="match status" value="1"/>
</dbReference>
<evidence type="ECO:0000256" key="3">
    <source>
        <dbReference type="ARBA" id="ARBA00070709"/>
    </source>
</evidence>
<feature type="compositionally biased region" description="Basic and acidic residues" evidence="4">
    <location>
        <begin position="257"/>
        <end position="298"/>
    </location>
</feature>
<dbReference type="Ensembl" id="ENSACLT00000048776.1">
    <property type="protein sequence ID" value="ENSACLP00000051827.1"/>
    <property type="gene ID" value="ENSACLG00000034981.1"/>
</dbReference>
<feature type="region of interest" description="Disordered" evidence="4">
    <location>
        <begin position="19"/>
        <end position="98"/>
    </location>
</feature>
<dbReference type="PANTHER" id="PTHR12072">
    <property type="entry name" value="CWF19, CELL CYCLE CONTROL PROTEIN"/>
    <property type="match status" value="1"/>
</dbReference>
<evidence type="ECO:0000259" key="6">
    <source>
        <dbReference type="Pfam" id="PF04677"/>
    </source>
</evidence>
<protein>
    <recommendedName>
        <fullName evidence="3">CWF19-like protein 2</fullName>
    </recommendedName>
</protein>
<feature type="region of interest" description="Disordered" evidence="4">
    <location>
        <begin position="169"/>
        <end position="193"/>
    </location>
</feature>
<comment type="similarity">
    <text evidence="1">Belongs to the CWF19 family.</text>
</comment>
<reference evidence="7" key="3">
    <citation type="submission" date="2025-08" db="UniProtKB">
        <authorList>
            <consortium name="Ensembl"/>
        </authorList>
    </citation>
    <scope>IDENTIFICATION</scope>
</reference>
<reference evidence="8" key="2">
    <citation type="submission" date="2023-03" db="EMBL/GenBank/DDBJ databases">
        <authorList>
            <consortium name="Wellcome Sanger Institute Data Sharing"/>
        </authorList>
    </citation>
    <scope>NUCLEOTIDE SEQUENCE [LARGE SCALE GENOMIC DNA]</scope>
</reference>
<dbReference type="Gene3D" id="3.30.428.10">
    <property type="entry name" value="HIT-like"/>
    <property type="match status" value="1"/>
</dbReference>
<feature type="region of interest" description="Disordered" evidence="4">
    <location>
        <begin position="229"/>
        <end position="373"/>
    </location>
</feature>
<dbReference type="Pfam" id="PF04676">
    <property type="entry name" value="CwfJ_C_2"/>
    <property type="match status" value="1"/>
</dbReference>
<evidence type="ECO:0000259" key="5">
    <source>
        <dbReference type="Pfam" id="PF04676"/>
    </source>
</evidence>
<dbReference type="AlphaFoldDB" id="A0AAX7T5B4"/>
<feature type="compositionally biased region" description="Basic and acidic residues" evidence="4">
    <location>
        <begin position="24"/>
        <end position="41"/>
    </location>
</feature>
<feature type="compositionally biased region" description="Basic residues" evidence="4">
    <location>
        <begin position="62"/>
        <end position="85"/>
    </location>
</feature>
<dbReference type="InterPro" id="IPR006767">
    <property type="entry name" value="Cwf19-like_C_dom-2"/>
</dbReference>
<evidence type="ECO:0000313" key="8">
    <source>
        <dbReference type="Proteomes" id="UP000265100"/>
    </source>
</evidence>
<gene>
    <name evidence="7" type="primary">CWF19L2</name>
</gene>
<feature type="compositionally biased region" description="Basic and acidic residues" evidence="4">
    <location>
        <begin position="305"/>
        <end position="366"/>
    </location>
</feature>
<dbReference type="Pfam" id="PF04677">
    <property type="entry name" value="CwfJ_C_1"/>
    <property type="match status" value="1"/>
</dbReference>
<accession>A0AAX7T5B4</accession>
<dbReference type="InterPro" id="IPR006768">
    <property type="entry name" value="Cwf19-like_C_dom-1"/>
</dbReference>
<dbReference type="GO" id="GO:0000398">
    <property type="term" value="P:mRNA splicing, via spliceosome"/>
    <property type="evidence" value="ECO:0007669"/>
    <property type="project" value="TreeGrafter"/>
</dbReference>
<sequence>MLFPPNSYHILFCYGKNQDSAKQQYDKEQRRKELKRQRGEDTWMLPEVNERLQQIEDEGSVKSKKKKEKKSKKKKEKKKKAKKEKKAAETGDGSSDSSQVDYRVIYCRIPLSVASNEWMTFDFLAMKTTSTADRRAEKERQKEEERAKAQAIEQAGLHKLELNPYWKDGGTGLPPEEMTDSAARKGPVVNDGGLSWLRKSYQRMKEQAEREQRSLSDVVAERYGSMEEFQQRLDEAEEAMYDQKRREGDGTSRGGWRKGEEEYRERWKRKDEDGEDRDRWRKNEKDKDSSSESRERYHGGRGGYRGREEERGRDGDRYRENEKDRERNRNRDREGERDRDRGRGRDASREKDGDRCRDGEREKGRTDAAASSSGQIMNLTYSKSVTCFKFSFSPLCFSAPFSLSSVCLFRAESEGEEEEEEEEEEVPLLSEEELNKLGSKLIKAEIMGNTVRQLFITADLLSTCFNSGINFLQSSKIYGTSEDREILLFRTDESGRAWPVNAPSGPQEQHGGRRKKKPIETHVDGERVRYFQDDDNVGLKEMVRREKMSSAQDQNALYSRMAAKMMGKTDGDNYTLDDMFVSSAAQREGEGREEERMRNKAIGESRRLAASMEKCQHCFSSKELQKHLIVAIGSKVYLSLPAGVSMTEGHCLICPLQHHCSATGMDEDIWAEMQLFRRTLVRMFEAQELDCVFMETHMNPRRRQHMVLECIPLPKELGDMAPIYFKKAIMECDEEWAMNKKVVDLSSKSIRQAVPRSLPYFAVDFGLQGGFAHVIENEQKFPHYFGKEVVGGMLDLEPRRWRKMIKENFDDQRKKVLQFSQWWKPHDCTKTQG</sequence>
<keyword evidence="2" id="KW-0175">Coiled coil</keyword>
<feature type="region of interest" description="Disordered" evidence="4">
    <location>
        <begin position="497"/>
        <end position="519"/>
    </location>
</feature>
<dbReference type="PANTHER" id="PTHR12072:SF5">
    <property type="entry name" value="CWF19-LIKE PROTEIN 2"/>
    <property type="match status" value="1"/>
</dbReference>
<reference evidence="7 8" key="1">
    <citation type="submission" date="2018-05" db="EMBL/GenBank/DDBJ databases">
        <authorList>
            <person name="Datahose"/>
        </authorList>
    </citation>
    <scope>NUCLEOTIDE SEQUENCE</scope>
</reference>
<evidence type="ECO:0000313" key="7">
    <source>
        <dbReference type="Ensembl" id="ENSACLP00000051827.1"/>
    </source>
</evidence>
<dbReference type="InterPro" id="IPR036265">
    <property type="entry name" value="HIT-like_sf"/>
</dbReference>
<evidence type="ECO:0000256" key="2">
    <source>
        <dbReference type="ARBA" id="ARBA00023054"/>
    </source>
</evidence>
<name>A0AAX7T5B4_ASTCA</name>
<keyword evidence="8" id="KW-1185">Reference proteome</keyword>
<feature type="compositionally biased region" description="Basic and acidic residues" evidence="4">
    <location>
        <begin position="241"/>
        <end position="250"/>
    </location>
</feature>
<dbReference type="Proteomes" id="UP000265100">
    <property type="component" value="Chromosome 14"/>
</dbReference>
<proteinExistence type="inferred from homology"/>
<dbReference type="InterPro" id="IPR040194">
    <property type="entry name" value="Cwf19-like"/>
</dbReference>
<dbReference type="GO" id="GO:0071014">
    <property type="term" value="C:post-mRNA release spliceosomal complex"/>
    <property type="evidence" value="ECO:0007669"/>
    <property type="project" value="TreeGrafter"/>
</dbReference>
<reference evidence="7" key="4">
    <citation type="submission" date="2025-09" db="UniProtKB">
        <authorList>
            <consortium name="Ensembl"/>
        </authorList>
    </citation>
    <scope>IDENTIFICATION</scope>
</reference>
<evidence type="ECO:0000256" key="4">
    <source>
        <dbReference type="SAM" id="MobiDB-lite"/>
    </source>
</evidence>
<organism evidence="7 8">
    <name type="scientific">Astatotilapia calliptera</name>
    <name type="common">Eastern happy</name>
    <name type="synonym">Chromis callipterus</name>
    <dbReference type="NCBI Taxonomy" id="8154"/>
    <lineage>
        <taxon>Eukaryota</taxon>
        <taxon>Metazoa</taxon>
        <taxon>Chordata</taxon>
        <taxon>Craniata</taxon>
        <taxon>Vertebrata</taxon>
        <taxon>Euteleostomi</taxon>
        <taxon>Actinopterygii</taxon>
        <taxon>Neopterygii</taxon>
        <taxon>Teleostei</taxon>
        <taxon>Neoteleostei</taxon>
        <taxon>Acanthomorphata</taxon>
        <taxon>Ovalentaria</taxon>
        <taxon>Cichlomorphae</taxon>
        <taxon>Cichliformes</taxon>
        <taxon>Cichlidae</taxon>
        <taxon>African cichlids</taxon>
        <taxon>Pseudocrenilabrinae</taxon>
        <taxon>Haplochromini</taxon>
        <taxon>Astatotilapia</taxon>
    </lineage>
</organism>
<dbReference type="SUPFAM" id="SSF54197">
    <property type="entry name" value="HIT-like"/>
    <property type="match status" value="1"/>
</dbReference>
<feature type="domain" description="Cwf19-like protein C-terminal" evidence="5">
    <location>
        <begin position="735"/>
        <end position="829"/>
    </location>
</feature>
<dbReference type="GeneTree" id="ENSGT00940000155627"/>